<proteinExistence type="predicted"/>
<evidence type="ECO:0000313" key="3">
    <source>
        <dbReference type="Proteomes" id="UP000244929"/>
    </source>
</evidence>
<dbReference type="KEGG" id="falb:HYN59_09420"/>
<dbReference type="RefSeq" id="WP_108778025.1">
    <property type="nucleotide sequence ID" value="NZ_CP029186.1"/>
</dbReference>
<evidence type="ECO:0000313" key="2">
    <source>
        <dbReference type="EMBL" id="AWH85323.1"/>
    </source>
</evidence>
<dbReference type="InterPro" id="IPR029060">
    <property type="entry name" value="PIN-like_dom_sf"/>
</dbReference>
<evidence type="ECO:0000259" key="1">
    <source>
        <dbReference type="Pfam" id="PF10130"/>
    </source>
</evidence>
<dbReference type="Gene3D" id="3.40.50.1010">
    <property type="entry name" value="5'-nuclease"/>
    <property type="match status" value="1"/>
</dbReference>
<organism evidence="2 3">
    <name type="scientific">Flavobacterium album</name>
    <dbReference type="NCBI Taxonomy" id="2175091"/>
    <lineage>
        <taxon>Bacteria</taxon>
        <taxon>Pseudomonadati</taxon>
        <taxon>Bacteroidota</taxon>
        <taxon>Flavobacteriia</taxon>
        <taxon>Flavobacteriales</taxon>
        <taxon>Flavobacteriaceae</taxon>
        <taxon>Flavobacterium</taxon>
    </lineage>
</organism>
<accession>A0A2S1QY44</accession>
<dbReference type="Pfam" id="PF10130">
    <property type="entry name" value="PIN_2"/>
    <property type="match status" value="1"/>
</dbReference>
<gene>
    <name evidence="2" type="ORF">HYN59_09420</name>
</gene>
<protein>
    <recommendedName>
        <fullName evidence="1">PIN domain-containing protein</fullName>
    </recommendedName>
</protein>
<feature type="domain" description="PIN" evidence="1">
    <location>
        <begin position="4"/>
        <end position="127"/>
    </location>
</feature>
<reference evidence="2 3" key="1">
    <citation type="submission" date="2018-04" db="EMBL/GenBank/DDBJ databases">
        <title>Genome sequencing of Flavobacterium sp. HYN0059.</title>
        <authorList>
            <person name="Yi H."/>
            <person name="Baek C."/>
        </authorList>
    </citation>
    <scope>NUCLEOTIDE SEQUENCE [LARGE SCALE GENOMIC DNA]</scope>
    <source>
        <strain evidence="2 3">HYN0059</strain>
    </source>
</reference>
<dbReference type="InterPro" id="IPR002716">
    <property type="entry name" value="PIN_dom"/>
</dbReference>
<dbReference type="EMBL" id="CP029186">
    <property type="protein sequence ID" value="AWH85323.1"/>
    <property type="molecule type" value="Genomic_DNA"/>
</dbReference>
<name>A0A2S1QY44_9FLAO</name>
<keyword evidence="3" id="KW-1185">Reference proteome</keyword>
<dbReference type="OrthoDB" id="799916at2"/>
<dbReference type="Proteomes" id="UP000244929">
    <property type="component" value="Chromosome"/>
</dbReference>
<sequence>MRIIVDANIVFSAILNTNGKIGDLLINSKKYFDFIAPDFLRTEIRKHYPKLMKISGLNLDQLQEAEFQVYKDLKFISEEQISITAWEFAYHLTHDVDPNDTPYIAYSKHFRCKIWSGDKVFINGLDKKGFKSFLSTEDIFTLRESKLNKE</sequence>
<dbReference type="SUPFAM" id="SSF88723">
    <property type="entry name" value="PIN domain-like"/>
    <property type="match status" value="1"/>
</dbReference>
<dbReference type="AlphaFoldDB" id="A0A2S1QY44"/>